<dbReference type="EMBL" id="JAVRRD010000001">
    <property type="protein sequence ID" value="KAK5064693.1"/>
    <property type="molecule type" value="Genomic_DNA"/>
</dbReference>
<dbReference type="RefSeq" id="XP_064712017.1">
    <property type="nucleotide sequence ID" value="XM_064844157.1"/>
</dbReference>
<evidence type="ECO:0000313" key="12">
    <source>
        <dbReference type="Proteomes" id="UP001358417"/>
    </source>
</evidence>
<evidence type="ECO:0000256" key="1">
    <source>
        <dbReference type="ARBA" id="ARBA00004173"/>
    </source>
</evidence>
<feature type="coiled-coil region" evidence="9">
    <location>
        <begin position="207"/>
        <end position="264"/>
    </location>
</feature>
<dbReference type="GO" id="GO:0006412">
    <property type="term" value="P:translation"/>
    <property type="evidence" value="ECO:0007669"/>
    <property type="project" value="InterPro"/>
</dbReference>
<dbReference type="PANTHER" id="PTHR14413:SF16">
    <property type="entry name" value="LARGE RIBOSOMAL SUBUNIT PROTEIN BL17M"/>
    <property type="match status" value="1"/>
</dbReference>
<keyword evidence="12" id="KW-1185">Reference proteome</keyword>
<gene>
    <name evidence="11" type="ORF">LTR84_000527</name>
</gene>
<dbReference type="SUPFAM" id="SSF64263">
    <property type="entry name" value="Prokaryotic ribosomal protein L17"/>
    <property type="match status" value="1"/>
</dbReference>
<evidence type="ECO:0000256" key="10">
    <source>
        <dbReference type="SAM" id="MobiDB-lite"/>
    </source>
</evidence>
<dbReference type="Pfam" id="PF01196">
    <property type="entry name" value="Ribosomal_L17"/>
    <property type="match status" value="1"/>
</dbReference>
<dbReference type="Proteomes" id="UP001358417">
    <property type="component" value="Unassembled WGS sequence"/>
</dbReference>
<evidence type="ECO:0000256" key="8">
    <source>
        <dbReference type="RuleBase" id="RU000660"/>
    </source>
</evidence>
<evidence type="ECO:0000256" key="6">
    <source>
        <dbReference type="ARBA" id="ARBA00035290"/>
    </source>
</evidence>
<dbReference type="PANTHER" id="PTHR14413">
    <property type="entry name" value="RIBOSOMAL PROTEIN L17"/>
    <property type="match status" value="1"/>
</dbReference>
<protein>
    <recommendedName>
        <fullName evidence="6">Large ribosomal subunit protein bL17m</fullName>
    </recommendedName>
</protein>
<keyword evidence="5 8" id="KW-0687">Ribonucleoprotein</keyword>
<proteinExistence type="inferred from homology"/>
<comment type="caution">
    <text evidence="11">The sequence shown here is derived from an EMBL/GenBank/DDBJ whole genome shotgun (WGS) entry which is preliminary data.</text>
</comment>
<dbReference type="FunFam" id="3.90.1030.10:FF:000005">
    <property type="entry name" value="Probable 50S ribosomal protein L17"/>
    <property type="match status" value="1"/>
</dbReference>
<evidence type="ECO:0000256" key="3">
    <source>
        <dbReference type="ARBA" id="ARBA00022980"/>
    </source>
</evidence>
<accession>A0AAV9NR56</accession>
<dbReference type="InterPro" id="IPR036373">
    <property type="entry name" value="Ribosomal_bL17_sf"/>
</dbReference>
<evidence type="ECO:0000313" key="11">
    <source>
        <dbReference type="EMBL" id="KAK5064693.1"/>
    </source>
</evidence>
<reference evidence="11 12" key="1">
    <citation type="submission" date="2023-08" db="EMBL/GenBank/DDBJ databases">
        <title>Black Yeasts Isolated from many extreme environments.</title>
        <authorList>
            <person name="Coleine C."/>
            <person name="Stajich J.E."/>
            <person name="Selbmann L."/>
        </authorList>
    </citation>
    <scope>NUCLEOTIDE SEQUENCE [LARGE SCALE GENOMIC DNA]</scope>
    <source>
        <strain evidence="11 12">CCFEE 5792</strain>
    </source>
</reference>
<comment type="similarity">
    <text evidence="2 8">Belongs to the bacterial ribosomal protein bL17 family.</text>
</comment>
<evidence type="ECO:0000256" key="7">
    <source>
        <dbReference type="ARBA" id="ARBA00037226"/>
    </source>
</evidence>
<dbReference type="InterPro" id="IPR000456">
    <property type="entry name" value="Ribosomal_bL17"/>
</dbReference>
<dbReference type="InterPro" id="IPR047859">
    <property type="entry name" value="Ribosomal_bL17_CS"/>
</dbReference>
<comment type="function">
    <text evidence="7">Component of the mitochondrial ribosome (mitoribosome), a dedicated translation machinery responsible for the synthesis of mitochondrial genome-encoded proteins, including at least some of the essential transmembrane subunits of the mitochondrial respiratory chain. The mitoribosomes are attached to the mitochondrial inner membrane and translation products are cotranslationally integrated into the membrane.</text>
</comment>
<sequence length="299" mass="34383">MSAIKYRHLSRSSSHRQALLRNLVTSLIEHETISTTFAKAKEAQRMAEKLITLGKRNTGAARLQAQAIFYEPEKHIPKLFGPLRERYASRPGGYTRVLRQENRAKDQAETAILCLVDGPKDVRWHMTARTLVHERENDRSMHEMTLMNVRKVTRFREGGLELLEEEVRKLERGGGGGGAVAAKEAGKEAEEDAEDEWEDIDDEVIKHKEARRRRLAKERELNGEEVEALKSDIAEAGDRDDRKTRRMKWKLREIERRRDELAKEEFPVSLASSIRIGGSRKRRRLAARQAKITNITVEA</sequence>
<dbReference type="PROSITE" id="PS01167">
    <property type="entry name" value="RIBOSOMAL_L17"/>
    <property type="match status" value="1"/>
</dbReference>
<organism evidence="11 12">
    <name type="scientific">Exophiala bonariae</name>
    <dbReference type="NCBI Taxonomy" id="1690606"/>
    <lineage>
        <taxon>Eukaryota</taxon>
        <taxon>Fungi</taxon>
        <taxon>Dikarya</taxon>
        <taxon>Ascomycota</taxon>
        <taxon>Pezizomycotina</taxon>
        <taxon>Eurotiomycetes</taxon>
        <taxon>Chaetothyriomycetidae</taxon>
        <taxon>Chaetothyriales</taxon>
        <taxon>Herpotrichiellaceae</taxon>
        <taxon>Exophiala</taxon>
    </lineage>
</organism>
<dbReference type="GeneID" id="89968749"/>
<dbReference type="GO" id="GO:0005762">
    <property type="term" value="C:mitochondrial large ribosomal subunit"/>
    <property type="evidence" value="ECO:0007669"/>
    <property type="project" value="TreeGrafter"/>
</dbReference>
<dbReference type="Gene3D" id="3.90.1030.10">
    <property type="entry name" value="Ribosomal protein L17"/>
    <property type="match status" value="1"/>
</dbReference>
<dbReference type="AlphaFoldDB" id="A0AAV9NR56"/>
<keyword evidence="4" id="KW-0496">Mitochondrion</keyword>
<dbReference type="GO" id="GO:0003735">
    <property type="term" value="F:structural constituent of ribosome"/>
    <property type="evidence" value="ECO:0007669"/>
    <property type="project" value="InterPro"/>
</dbReference>
<evidence type="ECO:0000256" key="4">
    <source>
        <dbReference type="ARBA" id="ARBA00023128"/>
    </source>
</evidence>
<evidence type="ECO:0000256" key="2">
    <source>
        <dbReference type="ARBA" id="ARBA00008777"/>
    </source>
</evidence>
<keyword evidence="9" id="KW-0175">Coiled coil</keyword>
<name>A0AAV9NR56_9EURO</name>
<evidence type="ECO:0000256" key="5">
    <source>
        <dbReference type="ARBA" id="ARBA00023274"/>
    </source>
</evidence>
<dbReference type="NCBIfam" id="TIGR00059">
    <property type="entry name" value="L17"/>
    <property type="match status" value="1"/>
</dbReference>
<comment type="subcellular location">
    <subcellularLocation>
        <location evidence="1">Mitochondrion</location>
    </subcellularLocation>
</comment>
<keyword evidence="3 8" id="KW-0689">Ribosomal protein</keyword>
<evidence type="ECO:0000256" key="9">
    <source>
        <dbReference type="SAM" id="Coils"/>
    </source>
</evidence>
<feature type="region of interest" description="Disordered" evidence="10">
    <location>
        <begin position="171"/>
        <end position="197"/>
    </location>
</feature>